<dbReference type="AlphaFoldDB" id="A0AA41XDR9"/>
<dbReference type="Proteomes" id="UP001156102">
    <property type="component" value="Unassembled WGS sequence"/>
</dbReference>
<dbReference type="Gene3D" id="3.40.50.1820">
    <property type="entry name" value="alpha/beta hydrolase"/>
    <property type="match status" value="1"/>
</dbReference>
<dbReference type="RefSeq" id="WP_254760982.1">
    <property type="nucleotide sequence ID" value="NZ_JANCLT010000018.1"/>
</dbReference>
<keyword evidence="2" id="KW-0378">Hydrolase</keyword>
<evidence type="ECO:0000259" key="1">
    <source>
        <dbReference type="Pfam" id="PF12697"/>
    </source>
</evidence>
<dbReference type="GO" id="GO:0016787">
    <property type="term" value="F:hydrolase activity"/>
    <property type="evidence" value="ECO:0007669"/>
    <property type="project" value="UniProtKB-KW"/>
</dbReference>
<dbReference type="Pfam" id="PF12697">
    <property type="entry name" value="Abhydrolase_6"/>
    <property type="match status" value="1"/>
</dbReference>
<sequence length="207" mass="22609">MLAILVHGFYKSGADMQPLARQLEQLGYTCLAPDLPLTYQEFVHAAGELEVLLANLREPVIHLVGHSTGGLVIRKLLHNTKHADRIGRCVLIATPNQGSRLADTAAKIGPYIRTYKTLQSLRPGYVAEQGLQNPHGIDIAAIAGNRSDLLLGRLLIGENDGRVEVGSVPFSGLSAFIKLPYHHKDIHHQPETARLTDAFLRTGRFSG</sequence>
<evidence type="ECO:0000313" key="3">
    <source>
        <dbReference type="Proteomes" id="UP001156102"/>
    </source>
</evidence>
<gene>
    <name evidence="2" type="ORF">NK662_21260</name>
</gene>
<accession>A0AA41XDR9</accession>
<dbReference type="PANTHER" id="PTHR37946">
    <property type="entry name" value="SLL1969 PROTEIN"/>
    <property type="match status" value="1"/>
</dbReference>
<dbReference type="InterPro" id="IPR000073">
    <property type="entry name" value="AB_hydrolase_1"/>
</dbReference>
<dbReference type="EMBL" id="JANCLT010000018">
    <property type="protein sequence ID" value="MCP8971055.1"/>
    <property type="molecule type" value="Genomic_DNA"/>
</dbReference>
<dbReference type="PANTHER" id="PTHR37946:SF1">
    <property type="entry name" value="SLL1969 PROTEIN"/>
    <property type="match status" value="1"/>
</dbReference>
<comment type="caution">
    <text evidence="2">The sequence shown here is derived from an EMBL/GenBank/DDBJ whole genome shotgun (WGS) entry which is preliminary data.</text>
</comment>
<reference evidence="2" key="1">
    <citation type="submission" date="2022-07" db="EMBL/GenBank/DDBJ databases">
        <authorList>
            <person name="Li W.-J."/>
            <person name="Deng Q.-Q."/>
        </authorList>
    </citation>
    <scope>NUCLEOTIDE SEQUENCE</scope>
    <source>
        <strain evidence="2">SYSU M60031</strain>
    </source>
</reference>
<evidence type="ECO:0000313" key="2">
    <source>
        <dbReference type="EMBL" id="MCP8971055.1"/>
    </source>
</evidence>
<protein>
    <submittedName>
        <fullName evidence="2">Alpha/beta fold hydrolase</fullName>
    </submittedName>
</protein>
<organism evidence="2 3">
    <name type="scientific">Ectobacillus ponti</name>
    <dbReference type="NCBI Taxonomy" id="2961894"/>
    <lineage>
        <taxon>Bacteria</taxon>
        <taxon>Bacillati</taxon>
        <taxon>Bacillota</taxon>
        <taxon>Bacilli</taxon>
        <taxon>Bacillales</taxon>
        <taxon>Bacillaceae</taxon>
        <taxon>Ectobacillus</taxon>
    </lineage>
</organism>
<feature type="domain" description="AB hydrolase-1" evidence="1">
    <location>
        <begin position="4"/>
        <end position="110"/>
    </location>
</feature>
<keyword evidence="3" id="KW-1185">Reference proteome</keyword>
<proteinExistence type="predicted"/>
<name>A0AA41XDR9_9BACI</name>
<dbReference type="InterPro" id="IPR029058">
    <property type="entry name" value="AB_hydrolase_fold"/>
</dbReference>
<dbReference type="SUPFAM" id="SSF53474">
    <property type="entry name" value="alpha/beta-Hydrolases"/>
    <property type="match status" value="1"/>
</dbReference>